<dbReference type="InterPro" id="IPR001810">
    <property type="entry name" value="F-box_dom"/>
</dbReference>
<dbReference type="Gene3D" id="3.80.10.10">
    <property type="entry name" value="Ribonuclease Inhibitor"/>
    <property type="match status" value="1"/>
</dbReference>
<dbReference type="OrthoDB" id="3219396at2759"/>
<sequence>MRSFPGNDTATGVRALTAGRPWVQSLPAELSLRIAGLLSQKDLRRFSRCSRDCYTLATDAGLYIPRTVRWDSFEEAAFRVSLEKLNQVIDYAANIRSRLNIGIDVVFSNSTAAAVVPVARRSMLSVQRALPYLVRLHISFPAFVSDAVYEALCADSAPKLSYLSITHEADDPLRTPPNLFNGAAEKLRKVTLKLTDVRSLSVGQPIAVFQSVTHLKLSVFRPSQRLALARTFPSLQKLALFCSQSPAAGNIDLSGLELRYLALSGPTAMLNDASQVLLQDIPVIEQYLYGATAVPVWPAHADEICGVAELWTRHGYSAVSLVPRDGSRRRTLAPFHRREVTLPLADITILATKLVSFTLPGSVLNAFVEAPVTLDGLRELCIDISPSGDGFIRWGPQRGGLAVKDHIHFEYLKSATPRVHCPALARLVVFARPAANPVVIFEERIVPLARALGLRGCRPALTLSGCAWHPAEPPVHSEILDLVSAVHLAECSADCVPKYYDMCRYSGYFDTAEWDTRINLLK</sequence>
<accession>J0D6C9</accession>
<dbReference type="InParanoid" id="J0D6C9"/>
<dbReference type="Proteomes" id="UP000006514">
    <property type="component" value="Unassembled WGS sequence"/>
</dbReference>
<evidence type="ECO:0000313" key="2">
    <source>
        <dbReference type="EMBL" id="EJD34413.1"/>
    </source>
</evidence>
<name>J0D6C9_AURST</name>
<dbReference type="InterPro" id="IPR032675">
    <property type="entry name" value="LRR_dom_sf"/>
</dbReference>
<evidence type="ECO:0000259" key="1">
    <source>
        <dbReference type="Pfam" id="PF00646"/>
    </source>
</evidence>
<dbReference type="InterPro" id="IPR036047">
    <property type="entry name" value="F-box-like_dom_sf"/>
</dbReference>
<dbReference type="AlphaFoldDB" id="J0D6C9"/>
<dbReference type="Pfam" id="PF00646">
    <property type="entry name" value="F-box"/>
    <property type="match status" value="1"/>
</dbReference>
<dbReference type="KEGG" id="adl:AURDEDRAFT_131189"/>
<feature type="domain" description="F-box" evidence="1">
    <location>
        <begin position="25"/>
        <end position="63"/>
    </location>
</feature>
<dbReference type="SUPFAM" id="SSF81383">
    <property type="entry name" value="F-box domain"/>
    <property type="match status" value="1"/>
</dbReference>
<dbReference type="EMBL" id="JH687951">
    <property type="protein sequence ID" value="EJD34413.1"/>
    <property type="molecule type" value="Genomic_DNA"/>
</dbReference>
<reference evidence="3" key="1">
    <citation type="journal article" date="2012" name="Science">
        <title>The Paleozoic origin of enzymatic lignin decomposition reconstructed from 31 fungal genomes.</title>
        <authorList>
            <person name="Floudas D."/>
            <person name="Binder M."/>
            <person name="Riley R."/>
            <person name="Barry K."/>
            <person name="Blanchette R.A."/>
            <person name="Henrissat B."/>
            <person name="Martinez A.T."/>
            <person name="Otillar R."/>
            <person name="Spatafora J.W."/>
            <person name="Yadav J.S."/>
            <person name="Aerts A."/>
            <person name="Benoit I."/>
            <person name="Boyd A."/>
            <person name="Carlson A."/>
            <person name="Copeland A."/>
            <person name="Coutinho P.M."/>
            <person name="de Vries R.P."/>
            <person name="Ferreira P."/>
            <person name="Findley K."/>
            <person name="Foster B."/>
            <person name="Gaskell J."/>
            <person name="Glotzer D."/>
            <person name="Gorecki P."/>
            <person name="Heitman J."/>
            <person name="Hesse C."/>
            <person name="Hori C."/>
            <person name="Igarashi K."/>
            <person name="Jurgens J.A."/>
            <person name="Kallen N."/>
            <person name="Kersten P."/>
            <person name="Kohler A."/>
            <person name="Kuees U."/>
            <person name="Kumar T.K.A."/>
            <person name="Kuo A."/>
            <person name="LaButti K."/>
            <person name="Larrondo L.F."/>
            <person name="Lindquist E."/>
            <person name="Ling A."/>
            <person name="Lombard V."/>
            <person name="Lucas S."/>
            <person name="Lundell T."/>
            <person name="Martin R."/>
            <person name="McLaughlin D.J."/>
            <person name="Morgenstern I."/>
            <person name="Morin E."/>
            <person name="Murat C."/>
            <person name="Nagy L.G."/>
            <person name="Nolan M."/>
            <person name="Ohm R.A."/>
            <person name="Patyshakuliyeva A."/>
            <person name="Rokas A."/>
            <person name="Ruiz-Duenas F.J."/>
            <person name="Sabat G."/>
            <person name="Salamov A."/>
            <person name="Samejima M."/>
            <person name="Schmutz J."/>
            <person name="Slot J.C."/>
            <person name="St John F."/>
            <person name="Stenlid J."/>
            <person name="Sun H."/>
            <person name="Sun S."/>
            <person name="Syed K."/>
            <person name="Tsang A."/>
            <person name="Wiebenga A."/>
            <person name="Young D."/>
            <person name="Pisabarro A."/>
            <person name="Eastwood D.C."/>
            <person name="Martin F."/>
            <person name="Cullen D."/>
            <person name="Grigoriev I.V."/>
            <person name="Hibbett D.S."/>
        </authorList>
    </citation>
    <scope>NUCLEOTIDE SEQUENCE [LARGE SCALE GENOMIC DNA]</scope>
    <source>
        <strain evidence="3">TFB10046</strain>
    </source>
</reference>
<protein>
    <recommendedName>
        <fullName evidence="1">F-box domain-containing protein</fullName>
    </recommendedName>
</protein>
<evidence type="ECO:0000313" key="3">
    <source>
        <dbReference type="Proteomes" id="UP000006514"/>
    </source>
</evidence>
<proteinExistence type="predicted"/>
<organism evidence="2 3">
    <name type="scientific">Auricularia subglabra (strain TFB-10046 / SS5)</name>
    <name type="common">White-rot fungus</name>
    <name type="synonym">Auricularia delicata (strain TFB10046)</name>
    <dbReference type="NCBI Taxonomy" id="717982"/>
    <lineage>
        <taxon>Eukaryota</taxon>
        <taxon>Fungi</taxon>
        <taxon>Dikarya</taxon>
        <taxon>Basidiomycota</taxon>
        <taxon>Agaricomycotina</taxon>
        <taxon>Agaricomycetes</taxon>
        <taxon>Auriculariales</taxon>
        <taxon>Auriculariaceae</taxon>
        <taxon>Auricularia</taxon>
    </lineage>
</organism>
<gene>
    <name evidence="2" type="ORF">AURDEDRAFT_131189</name>
</gene>
<keyword evidence="3" id="KW-1185">Reference proteome</keyword>